<accession>A0A067PIF6</accession>
<feature type="region of interest" description="Disordered" evidence="1">
    <location>
        <begin position="255"/>
        <end position="284"/>
    </location>
</feature>
<organism evidence="2 3">
    <name type="scientific">Jaapia argillacea MUCL 33604</name>
    <dbReference type="NCBI Taxonomy" id="933084"/>
    <lineage>
        <taxon>Eukaryota</taxon>
        <taxon>Fungi</taxon>
        <taxon>Dikarya</taxon>
        <taxon>Basidiomycota</taxon>
        <taxon>Agaricomycotina</taxon>
        <taxon>Agaricomycetes</taxon>
        <taxon>Agaricomycetidae</taxon>
        <taxon>Jaapiales</taxon>
        <taxon>Jaapiaceae</taxon>
        <taxon>Jaapia</taxon>
    </lineage>
</organism>
<dbReference type="EMBL" id="KL197728">
    <property type="protein sequence ID" value="KDQ54698.1"/>
    <property type="molecule type" value="Genomic_DNA"/>
</dbReference>
<evidence type="ECO:0000313" key="3">
    <source>
        <dbReference type="Proteomes" id="UP000027265"/>
    </source>
</evidence>
<evidence type="ECO:0000256" key="1">
    <source>
        <dbReference type="SAM" id="MobiDB-lite"/>
    </source>
</evidence>
<reference evidence="3" key="1">
    <citation type="journal article" date="2014" name="Proc. Natl. Acad. Sci. U.S.A.">
        <title>Extensive sampling of basidiomycete genomes demonstrates inadequacy of the white-rot/brown-rot paradigm for wood decay fungi.</title>
        <authorList>
            <person name="Riley R."/>
            <person name="Salamov A.A."/>
            <person name="Brown D.W."/>
            <person name="Nagy L.G."/>
            <person name="Floudas D."/>
            <person name="Held B.W."/>
            <person name="Levasseur A."/>
            <person name="Lombard V."/>
            <person name="Morin E."/>
            <person name="Otillar R."/>
            <person name="Lindquist E.A."/>
            <person name="Sun H."/>
            <person name="LaButti K.M."/>
            <person name="Schmutz J."/>
            <person name="Jabbour D."/>
            <person name="Luo H."/>
            <person name="Baker S.E."/>
            <person name="Pisabarro A.G."/>
            <person name="Walton J.D."/>
            <person name="Blanchette R.A."/>
            <person name="Henrissat B."/>
            <person name="Martin F."/>
            <person name="Cullen D."/>
            <person name="Hibbett D.S."/>
            <person name="Grigoriev I.V."/>
        </authorList>
    </citation>
    <scope>NUCLEOTIDE SEQUENCE [LARGE SCALE GENOMIC DNA]</scope>
    <source>
        <strain evidence="3">MUCL 33604</strain>
    </source>
</reference>
<keyword evidence="3" id="KW-1185">Reference proteome</keyword>
<feature type="compositionally biased region" description="Low complexity" evidence="1">
    <location>
        <begin position="270"/>
        <end position="281"/>
    </location>
</feature>
<feature type="compositionally biased region" description="Polar residues" evidence="1">
    <location>
        <begin position="144"/>
        <end position="154"/>
    </location>
</feature>
<gene>
    <name evidence="2" type="ORF">JAAARDRAFT_38371</name>
</gene>
<dbReference type="OrthoDB" id="3362250at2759"/>
<name>A0A067PIF6_9AGAM</name>
<feature type="region of interest" description="Disordered" evidence="1">
    <location>
        <begin position="123"/>
        <end position="221"/>
    </location>
</feature>
<feature type="compositionally biased region" description="Pro residues" evidence="1">
    <location>
        <begin position="162"/>
        <end position="177"/>
    </location>
</feature>
<dbReference type="AlphaFoldDB" id="A0A067PIF6"/>
<evidence type="ECO:0000313" key="2">
    <source>
        <dbReference type="EMBL" id="KDQ54698.1"/>
    </source>
</evidence>
<feature type="compositionally biased region" description="Low complexity" evidence="1">
    <location>
        <begin position="127"/>
        <end position="143"/>
    </location>
</feature>
<dbReference type="InParanoid" id="A0A067PIF6"/>
<protein>
    <submittedName>
        <fullName evidence="2">Uncharacterized protein</fullName>
    </submittedName>
</protein>
<dbReference type="Proteomes" id="UP000027265">
    <property type="component" value="Unassembled WGS sequence"/>
</dbReference>
<feature type="compositionally biased region" description="Basic residues" evidence="1">
    <location>
        <begin position="193"/>
        <end position="203"/>
    </location>
</feature>
<dbReference type="HOGENOM" id="CLU_037230_0_0_1"/>
<dbReference type="STRING" id="933084.A0A067PIF6"/>
<sequence>MLPVAYHGATGAHMSRYVVKSSDVISEGLRVNVYREGSDRVVWYKERFLTDDEIVEQVLDNATTSVCWSIHRPKRGWYIHIRSPAFPPHVHIALQPLPKGSPFFAEAAMSFACRTNIPRARPPSFPFVPSSPSSSSTSSVDTDITLTEGSNNAMTTTVHSYPPTPPPPTVVVQPPSPKSIHAKLDDISPSQQRPRKSHPKRKPQPPSTQVSHFLLTPHNPEPAQQSLLSRALSALRSSQSSQGWSSSFSLCPVPADQLIRPPNSGPPAPSTSSPVSSYSNPPSIPLLPPTAPLLTYLDQTPTFTLNSSTALLSLNESQALVLGVQPSFWIAVALTYAEFLADRDSYLAAMSD</sequence>
<proteinExistence type="predicted"/>